<dbReference type="SUPFAM" id="SSF48452">
    <property type="entry name" value="TPR-like"/>
    <property type="match status" value="1"/>
</dbReference>
<sequence>MLKKIFSVLLVCSTAVVISSCSGKLRPVTADLVKAEPQPLEVVGSKVPVTVNIAFPAKWFNKKAELTVKPVLRYATGESWGPSFRFQGEKVLGNERVVSYDNGGNQQLVFSFPYKPAMDKSELFLTFEAQIKGKKIHLPDLKVADGVISTEALASALNVSAAIAPDAFQRIIKQAYDANIMFLIQQAQIRAQEINKGEVRDWKDLVANAKDAPNQNVTVEVQAYASPDGGVELNEKLSEQREKNTTTALKQQFQKSKIKDVEINAHYTAQDWEGFKQLVEKSDIQDKELVLRVLSMYPDPEQREQEIKNISTVFRQLADDILPQLRRSRLIANVEIIGKSDDEIKRLAAQNPGRLTVEELLYSATLLESPAQKEDIYKVATQIYPNDYRAYNNIGMMRYRSGDLEGARAWFQKAASVKPNAETDMNLGLLALNEGNVEQAKQYFGSAANVPELGEALGLLYLQEGNYAQAVAAFGKTESNNAAVANILNRDYNRAQEILNRIKNPDATTYYLMAVVAARTNNLDGVVNSLRESISLDSNMMKKAATDLEFAKYANDGGFKSLLRR</sequence>
<evidence type="ECO:0000313" key="3">
    <source>
        <dbReference type="Proteomes" id="UP000030130"/>
    </source>
</evidence>
<dbReference type="EMBL" id="JRAI01000039">
    <property type="protein sequence ID" value="KGN86270.1"/>
    <property type="molecule type" value="Genomic_DNA"/>
</dbReference>
<name>A0A0A2F894_9PORP</name>
<evidence type="ECO:0000313" key="2">
    <source>
        <dbReference type="EMBL" id="KGN86270.1"/>
    </source>
</evidence>
<comment type="caution">
    <text evidence="2">The sequence shown here is derived from an EMBL/GenBank/DDBJ whole genome shotgun (WGS) entry which is preliminary data.</text>
</comment>
<dbReference type="PANTHER" id="PTHR12558">
    <property type="entry name" value="CELL DIVISION CYCLE 16,23,27"/>
    <property type="match status" value="1"/>
</dbReference>
<proteinExistence type="predicted"/>
<keyword evidence="1" id="KW-0802">TPR repeat</keyword>
<dbReference type="PROSITE" id="PS51257">
    <property type="entry name" value="PROKAR_LIPOPROTEIN"/>
    <property type="match status" value="1"/>
</dbReference>
<dbReference type="AlphaFoldDB" id="A0A0A2F894"/>
<dbReference type="eggNOG" id="COG0457">
    <property type="taxonomic scope" value="Bacteria"/>
</dbReference>
<dbReference type="GO" id="GO:0051301">
    <property type="term" value="P:cell division"/>
    <property type="evidence" value="ECO:0007669"/>
    <property type="project" value="TreeGrafter"/>
</dbReference>
<dbReference type="InterPro" id="IPR019734">
    <property type="entry name" value="TPR_rpt"/>
</dbReference>
<dbReference type="Proteomes" id="UP000030130">
    <property type="component" value="Unassembled WGS sequence"/>
</dbReference>
<feature type="repeat" description="TPR" evidence="1">
    <location>
        <begin position="388"/>
        <end position="421"/>
    </location>
</feature>
<protein>
    <submittedName>
        <fullName evidence="2">Tetratricopeptide repeat protein</fullName>
    </submittedName>
</protein>
<dbReference type="RefSeq" id="WP_039420681.1">
    <property type="nucleotide sequence ID" value="NZ_JRAI01000039.1"/>
</dbReference>
<dbReference type="OrthoDB" id="1465834at2"/>
<evidence type="ECO:0000256" key="1">
    <source>
        <dbReference type="PROSITE-ProRule" id="PRU00339"/>
    </source>
</evidence>
<dbReference type="PROSITE" id="PS50005">
    <property type="entry name" value="TPR"/>
    <property type="match status" value="1"/>
</dbReference>
<dbReference type="Gene3D" id="1.25.40.10">
    <property type="entry name" value="Tetratricopeptide repeat domain"/>
    <property type="match status" value="2"/>
</dbReference>
<accession>A0A0A2F894</accession>
<dbReference type="InterPro" id="IPR011990">
    <property type="entry name" value="TPR-like_helical_dom_sf"/>
</dbReference>
<dbReference type="SMART" id="SM00028">
    <property type="entry name" value="TPR"/>
    <property type="match status" value="3"/>
</dbReference>
<dbReference type="PANTHER" id="PTHR12558:SF13">
    <property type="entry name" value="CELL DIVISION CYCLE PROTEIN 27 HOMOLOG"/>
    <property type="match status" value="1"/>
</dbReference>
<dbReference type="Pfam" id="PF13181">
    <property type="entry name" value="TPR_8"/>
    <property type="match status" value="1"/>
</dbReference>
<organism evidence="2 3">
    <name type="scientific">Porphyromonas gulae</name>
    <dbReference type="NCBI Taxonomy" id="111105"/>
    <lineage>
        <taxon>Bacteria</taxon>
        <taxon>Pseudomonadati</taxon>
        <taxon>Bacteroidota</taxon>
        <taxon>Bacteroidia</taxon>
        <taxon>Bacteroidales</taxon>
        <taxon>Porphyromonadaceae</taxon>
        <taxon>Porphyromonas</taxon>
    </lineage>
</organism>
<reference evidence="2 3" key="1">
    <citation type="submission" date="2014-08" db="EMBL/GenBank/DDBJ databases">
        <title>Porphyromonas gulae strain:COT-052_OH1451 Genome sequencing.</title>
        <authorList>
            <person name="Wallis C."/>
            <person name="Deusch O."/>
            <person name="O'Flynn C."/>
            <person name="Davis I."/>
            <person name="Jospin G."/>
            <person name="Darling A.E."/>
            <person name="Coil D.A."/>
            <person name="Alexiev A."/>
            <person name="Horsfall A."/>
            <person name="Kirkwood N."/>
            <person name="Harris S."/>
            <person name="Eisen J.A."/>
        </authorList>
    </citation>
    <scope>NUCLEOTIDE SEQUENCE [LARGE SCALE GENOMIC DNA]</scope>
    <source>
        <strain evidence="3">COT-052 OH1451</strain>
    </source>
</reference>
<dbReference type="STRING" id="111105.HR09_06490"/>
<gene>
    <name evidence="2" type="ORF">HR08_04170</name>
</gene>